<dbReference type="PANTHER" id="PTHR38537:SF8">
    <property type="entry name" value="FILAMIN-A"/>
    <property type="match status" value="1"/>
</dbReference>
<dbReference type="Proteomes" id="UP000265200">
    <property type="component" value="Chromosome 5"/>
</dbReference>
<dbReference type="GO" id="GO:0051015">
    <property type="term" value="F:actin filament binding"/>
    <property type="evidence" value="ECO:0007669"/>
    <property type="project" value="InterPro"/>
</dbReference>
<reference key="1">
    <citation type="journal article" date="2007" name="Nature">
        <title>The medaka draft genome and insights into vertebrate genome evolution.</title>
        <authorList>
            <person name="Kasahara M."/>
            <person name="Naruse K."/>
            <person name="Sasaki S."/>
            <person name="Nakatani Y."/>
            <person name="Qu W."/>
            <person name="Ahsan B."/>
            <person name="Yamada T."/>
            <person name="Nagayasu Y."/>
            <person name="Doi K."/>
            <person name="Kasai Y."/>
            <person name="Jindo T."/>
            <person name="Kobayashi D."/>
            <person name="Shimada A."/>
            <person name="Toyoda A."/>
            <person name="Kuroki Y."/>
            <person name="Fujiyama A."/>
            <person name="Sasaki T."/>
            <person name="Shimizu A."/>
            <person name="Asakawa S."/>
            <person name="Shimizu N."/>
            <person name="Hashimoto S."/>
            <person name="Yang J."/>
            <person name="Lee Y."/>
            <person name="Matsushima K."/>
            <person name="Sugano S."/>
            <person name="Sakaizumi M."/>
            <person name="Narita T."/>
            <person name="Ohishi K."/>
            <person name="Haga S."/>
            <person name="Ohta F."/>
            <person name="Nomoto H."/>
            <person name="Nogata K."/>
            <person name="Morishita T."/>
            <person name="Endo T."/>
            <person name="Shin-I T."/>
            <person name="Takeda H."/>
            <person name="Morishita S."/>
            <person name="Kohara Y."/>
        </authorList>
    </citation>
    <scope>NUCLEOTIDE SEQUENCE [LARGE SCALE GENOMIC DNA]</scope>
    <source>
        <strain>Hd-rR</strain>
    </source>
</reference>
<dbReference type="InterPro" id="IPR001298">
    <property type="entry name" value="Filamin/ABP280_rpt"/>
</dbReference>
<protein>
    <submittedName>
        <fullName evidence="5">Uncharacterized protein</fullName>
    </submittedName>
</protein>
<dbReference type="GO" id="GO:0007399">
    <property type="term" value="P:nervous system development"/>
    <property type="evidence" value="ECO:0007669"/>
    <property type="project" value="UniProtKB-ARBA"/>
</dbReference>
<sequence length="213" mass="23157">MDCQEVPEGYKVQYTPMAPGNYLISIKYGGPNHISGSPFKARVTGSRLINVTNMNEMSSLTLDPAVRASSSFAQSAAPRPGGSDASKVVSRGPGLSKASVGQGGSFTVDCSKAGKNMLLVGVYGPQAPCEEVLVKHMGNLQYNVTYTLKERGNYILVVKKWGLELFRLEVLVSRFFGLQCYLILVHRHQLSPASQQRPQLRGRYSAPSNSQKS</sequence>
<dbReference type="PROSITE" id="PS50194">
    <property type="entry name" value="FILAMIN_REPEAT"/>
    <property type="match status" value="2"/>
</dbReference>
<dbReference type="Gene3D" id="2.60.40.10">
    <property type="entry name" value="Immunoglobulins"/>
    <property type="match status" value="2"/>
</dbReference>
<dbReference type="PANTHER" id="PTHR38537">
    <property type="entry name" value="JITTERBUG, ISOFORM N"/>
    <property type="match status" value="1"/>
</dbReference>
<reference evidence="5" key="3">
    <citation type="submission" date="2025-08" db="UniProtKB">
        <authorList>
            <consortium name="Ensembl"/>
        </authorList>
    </citation>
    <scope>IDENTIFICATION</scope>
    <source>
        <strain evidence="5">HSOK</strain>
    </source>
</reference>
<dbReference type="InterPro" id="IPR013783">
    <property type="entry name" value="Ig-like_fold"/>
</dbReference>
<dbReference type="AlphaFoldDB" id="A0A3P9IW91"/>
<dbReference type="SUPFAM" id="SSF81296">
    <property type="entry name" value="E set domains"/>
    <property type="match status" value="2"/>
</dbReference>
<evidence type="ECO:0000313" key="6">
    <source>
        <dbReference type="Proteomes" id="UP000265200"/>
    </source>
</evidence>
<name>A0A3P9IW91_ORYLA</name>
<feature type="repeat" description="Filamin" evidence="3">
    <location>
        <begin position="80"/>
        <end position="174"/>
    </location>
</feature>
<evidence type="ECO:0000256" key="1">
    <source>
        <dbReference type="ARBA" id="ARBA00009238"/>
    </source>
</evidence>
<evidence type="ECO:0000256" key="2">
    <source>
        <dbReference type="ARBA" id="ARBA00022737"/>
    </source>
</evidence>
<dbReference type="InterPro" id="IPR017868">
    <property type="entry name" value="Filamin/ABP280_repeat-like"/>
</dbReference>
<dbReference type="FunFam" id="2.60.40.10:FF:000096">
    <property type="entry name" value="filamin-C isoform X2"/>
    <property type="match status" value="1"/>
</dbReference>
<feature type="repeat" description="Filamin" evidence="3">
    <location>
        <begin position="1"/>
        <end position="43"/>
    </location>
</feature>
<dbReference type="InterPro" id="IPR044801">
    <property type="entry name" value="Filamin"/>
</dbReference>
<organism evidence="5 6">
    <name type="scientific">Oryzias latipes</name>
    <name type="common">Japanese rice fish</name>
    <name type="synonym">Japanese killifish</name>
    <dbReference type="NCBI Taxonomy" id="8090"/>
    <lineage>
        <taxon>Eukaryota</taxon>
        <taxon>Metazoa</taxon>
        <taxon>Chordata</taxon>
        <taxon>Craniata</taxon>
        <taxon>Vertebrata</taxon>
        <taxon>Euteleostomi</taxon>
        <taxon>Actinopterygii</taxon>
        <taxon>Neopterygii</taxon>
        <taxon>Teleostei</taxon>
        <taxon>Neoteleostei</taxon>
        <taxon>Acanthomorphata</taxon>
        <taxon>Ovalentaria</taxon>
        <taxon>Atherinomorphae</taxon>
        <taxon>Beloniformes</taxon>
        <taxon>Adrianichthyidae</taxon>
        <taxon>Oryziinae</taxon>
        <taxon>Oryzias</taxon>
    </lineage>
</organism>
<comment type="similarity">
    <text evidence="1">Belongs to the filamin family.</text>
</comment>
<reference evidence="5 6" key="2">
    <citation type="submission" date="2017-04" db="EMBL/GenBank/DDBJ databases">
        <title>CpG methylation of centromeres and impact of large insertions on vertebrate speciation.</title>
        <authorList>
            <person name="Ichikawa K."/>
            <person name="Yoshimura J."/>
            <person name="Morishita S."/>
        </authorList>
    </citation>
    <scope>NUCLEOTIDE SEQUENCE</scope>
    <source>
        <strain evidence="5 6">HSOK</strain>
    </source>
</reference>
<accession>A0A3P9IW91</accession>
<evidence type="ECO:0000256" key="3">
    <source>
        <dbReference type="PROSITE-ProRule" id="PRU00087"/>
    </source>
</evidence>
<dbReference type="SMART" id="SM00557">
    <property type="entry name" value="IG_FLMN"/>
    <property type="match status" value="1"/>
</dbReference>
<evidence type="ECO:0000313" key="5">
    <source>
        <dbReference type="Ensembl" id="ENSORLP00015024237.1"/>
    </source>
</evidence>
<dbReference type="GO" id="GO:0030036">
    <property type="term" value="P:actin cytoskeleton organization"/>
    <property type="evidence" value="ECO:0007669"/>
    <property type="project" value="InterPro"/>
</dbReference>
<dbReference type="Pfam" id="PF00630">
    <property type="entry name" value="Filamin"/>
    <property type="match status" value="2"/>
</dbReference>
<dbReference type="InterPro" id="IPR014756">
    <property type="entry name" value="Ig_E-set"/>
</dbReference>
<proteinExistence type="inferred from homology"/>
<evidence type="ECO:0000256" key="4">
    <source>
        <dbReference type="SAM" id="MobiDB-lite"/>
    </source>
</evidence>
<feature type="region of interest" description="Disordered" evidence="4">
    <location>
        <begin position="71"/>
        <end position="96"/>
    </location>
</feature>
<keyword evidence="2" id="KW-0677">Repeat</keyword>
<reference evidence="5" key="4">
    <citation type="submission" date="2025-09" db="UniProtKB">
        <authorList>
            <consortium name="Ensembl"/>
        </authorList>
    </citation>
    <scope>IDENTIFICATION</scope>
    <source>
        <strain evidence="5">HSOK</strain>
    </source>
</reference>
<dbReference type="Ensembl" id="ENSORLT00015008448.1">
    <property type="protein sequence ID" value="ENSORLP00015024237.1"/>
    <property type="gene ID" value="ENSORLG00015004676.1"/>
</dbReference>